<dbReference type="InterPro" id="IPR032710">
    <property type="entry name" value="NTF2-like_dom_sf"/>
</dbReference>
<feature type="domain" description="SnoaL-like" evidence="1">
    <location>
        <begin position="16"/>
        <end position="111"/>
    </location>
</feature>
<keyword evidence="2" id="KW-0378">Hydrolase</keyword>
<accession>A0A1U7IK84</accession>
<dbReference type="OrthoDB" id="582607at2"/>
<evidence type="ECO:0000313" key="3">
    <source>
        <dbReference type="Proteomes" id="UP000185860"/>
    </source>
</evidence>
<comment type="caution">
    <text evidence="2">The sequence shown here is derived from an EMBL/GenBank/DDBJ whole genome shotgun (WGS) entry which is preliminary data.</text>
</comment>
<dbReference type="InterPro" id="IPR037401">
    <property type="entry name" value="SnoaL-like"/>
</dbReference>
<dbReference type="SUPFAM" id="SSF54427">
    <property type="entry name" value="NTF2-like"/>
    <property type="match status" value="1"/>
</dbReference>
<proteinExistence type="predicted"/>
<protein>
    <submittedName>
        <fullName evidence="2">Epoxide hydrolase</fullName>
    </submittedName>
</protein>
<dbReference type="EMBL" id="MRCE01000011">
    <property type="protein sequence ID" value="OKH37554.1"/>
    <property type="molecule type" value="Genomic_DNA"/>
</dbReference>
<dbReference type="RefSeq" id="WP_073593842.1">
    <property type="nucleotide sequence ID" value="NZ_MRCE01000011.1"/>
</dbReference>
<organism evidence="2 3">
    <name type="scientific">[Phormidium ambiguum] IAM M-71</name>
    <dbReference type="NCBI Taxonomy" id="454136"/>
    <lineage>
        <taxon>Bacteria</taxon>
        <taxon>Bacillati</taxon>
        <taxon>Cyanobacteriota</taxon>
        <taxon>Cyanophyceae</taxon>
        <taxon>Oscillatoriophycideae</taxon>
        <taxon>Aerosakkonematales</taxon>
        <taxon>Aerosakkonemataceae</taxon>
        <taxon>Floridanema</taxon>
    </lineage>
</organism>
<dbReference type="STRING" id="454136.NIES2119_12675"/>
<dbReference type="Proteomes" id="UP000185860">
    <property type="component" value="Unassembled WGS sequence"/>
</dbReference>
<dbReference type="AlphaFoldDB" id="A0A1U7IK84"/>
<reference evidence="2 3" key="1">
    <citation type="submission" date="2016-11" db="EMBL/GenBank/DDBJ databases">
        <title>Draft Genome Sequences of Nine Cyanobacterial Strains from Diverse Habitats.</title>
        <authorList>
            <person name="Zhu T."/>
            <person name="Hou S."/>
            <person name="Lu X."/>
            <person name="Hess W.R."/>
        </authorList>
    </citation>
    <scope>NUCLEOTIDE SEQUENCE [LARGE SCALE GENOMIC DNA]</scope>
    <source>
        <strain evidence="2 3">IAM M-71</strain>
    </source>
</reference>
<evidence type="ECO:0000313" key="2">
    <source>
        <dbReference type="EMBL" id="OKH37554.1"/>
    </source>
</evidence>
<dbReference type="GO" id="GO:0016787">
    <property type="term" value="F:hydrolase activity"/>
    <property type="evidence" value="ECO:0007669"/>
    <property type="project" value="UniProtKB-KW"/>
</dbReference>
<dbReference type="Pfam" id="PF12680">
    <property type="entry name" value="SnoaL_2"/>
    <property type="match status" value="1"/>
</dbReference>
<dbReference type="Gene3D" id="3.10.450.50">
    <property type="match status" value="1"/>
</dbReference>
<evidence type="ECO:0000259" key="1">
    <source>
        <dbReference type="Pfam" id="PF12680"/>
    </source>
</evidence>
<gene>
    <name evidence="2" type="ORF">NIES2119_12675</name>
</gene>
<name>A0A1U7IK84_9CYAN</name>
<sequence>MASETAEKFMQTLQEIEANKNVEALVSLFTEDAELSNLASSSPLQGKDGARQFWQKYLSVFQQIHSKFTNVVESNGSTVLEWTSEGSLTSGESLRYQGVSIIETVNGKVQRFRTYYDSAAFLPQGAKQ</sequence>